<organism evidence="3 4">
    <name type="scientific">Rhodococcus sovatensis</name>
    <dbReference type="NCBI Taxonomy" id="1805840"/>
    <lineage>
        <taxon>Bacteria</taxon>
        <taxon>Bacillati</taxon>
        <taxon>Actinomycetota</taxon>
        <taxon>Actinomycetes</taxon>
        <taxon>Mycobacteriales</taxon>
        <taxon>Nocardiaceae</taxon>
        <taxon>Rhodococcus</taxon>
    </lineage>
</organism>
<proteinExistence type="predicted"/>
<dbReference type="Proteomes" id="UP001432000">
    <property type="component" value="Chromosome"/>
</dbReference>
<name>A0ABZ2PM63_9NOCA</name>
<dbReference type="RefSeq" id="WP_338891299.1">
    <property type="nucleotide sequence ID" value="NZ_CP147846.1"/>
</dbReference>
<keyword evidence="4" id="KW-1185">Reference proteome</keyword>
<feature type="domain" description="HTH cro/C1-type" evidence="2">
    <location>
        <begin position="15"/>
        <end position="69"/>
    </location>
</feature>
<protein>
    <submittedName>
        <fullName evidence="3">XRE family transcriptional regulator</fullName>
    </submittedName>
</protein>
<dbReference type="InterPro" id="IPR050807">
    <property type="entry name" value="TransReg_Diox_bact_type"/>
</dbReference>
<dbReference type="InterPro" id="IPR010982">
    <property type="entry name" value="Lambda_DNA-bd_dom_sf"/>
</dbReference>
<dbReference type="Pfam" id="PF07883">
    <property type="entry name" value="Cupin_2"/>
    <property type="match status" value="1"/>
</dbReference>
<dbReference type="Pfam" id="PF01381">
    <property type="entry name" value="HTH_3"/>
    <property type="match status" value="1"/>
</dbReference>
<dbReference type="Gene3D" id="1.10.260.40">
    <property type="entry name" value="lambda repressor-like DNA-binding domains"/>
    <property type="match status" value="1"/>
</dbReference>
<dbReference type="SMART" id="SM00530">
    <property type="entry name" value="HTH_XRE"/>
    <property type="match status" value="1"/>
</dbReference>
<evidence type="ECO:0000259" key="2">
    <source>
        <dbReference type="PROSITE" id="PS50943"/>
    </source>
</evidence>
<dbReference type="PANTHER" id="PTHR46797:SF1">
    <property type="entry name" value="METHYLPHOSPHONATE SYNTHASE"/>
    <property type="match status" value="1"/>
</dbReference>
<dbReference type="InterPro" id="IPR001387">
    <property type="entry name" value="Cro/C1-type_HTH"/>
</dbReference>
<dbReference type="PANTHER" id="PTHR46797">
    <property type="entry name" value="HTH-TYPE TRANSCRIPTIONAL REGULATOR"/>
    <property type="match status" value="1"/>
</dbReference>
<dbReference type="Gene3D" id="2.60.120.10">
    <property type="entry name" value="Jelly Rolls"/>
    <property type="match status" value="1"/>
</dbReference>
<dbReference type="SUPFAM" id="SSF51182">
    <property type="entry name" value="RmlC-like cupins"/>
    <property type="match status" value="1"/>
</dbReference>
<dbReference type="CDD" id="cd00093">
    <property type="entry name" value="HTH_XRE"/>
    <property type="match status" value="1"/>
</dbReference>
<dbReference type="CDD" id="cd02209">
    <property type="entry name" value="cupin_XRE_C"/>
    <property type="match status" value="1"/>
</dbReference>
<keyword evidence="1" id="KW-0238">DNA-binding</keyword>
<dbReference type="InterPro" id="IPR014710">
    <property type="entry name" value="RmlC-like_jellyroll"/>
</dbReference>
<sequence>MAAQPTDDNWIGRRIASLRKERGWTLAVVGQRVGLSTTQLSRIESGGRQSSVGTLIELARVFEVTLSELVAEESTRSFHLVRAGEHEPRESANGAMTTLSGNYPGLDAVLLTIQPSSSAPVAQHSGEEWLYIVDGSVEVTIGDEKLCLGSGDSLHFPSSSAHSVRALGDVPSRALLVSTTTKPQR</sequence>
<evidence type="ECO:0000313" key="4">
    <source>
        <dbReference type="Proteomes" id="UP001432000"/>
    </source>
</evidence>
<dbReference type="EMBL" id="CP147846">
    <property type="protein sequence ID" value="WXG70109.1"/>
    <property type="molecule type" value="Genomic_DNA"/>
</dbReference>
<dbReference type="PROSITE" id="PS50943">
    <property type="entry name" value="HTH_CROC1"/>
    <property type="match status" value="1"/>
</dbReference>
<dbReference type="InterPro" id="IPR011051">
    <property type="entry name" value="RmlC_Cupin_sf"/>
</dbReference>
<dbReference type="SUPFAM" id="SSF47413">
    <property type="entry name" value="lambda repressor-like DNA-binding domains"/>
    <property type="match status" value="1"/>
</dbReference>
<evidence type="ECO:0000256" key="1">
    <source>
        <dbReference type="ARBA" id="ARBA00023125"/>
    </source>
</evidence>
<gene>
    <name evidence="3" type="ORF">WDS16_06190</name>
</gene>
<reference evidence="3 4" key="1">
    <citation type="submission" date="2024-03" db="EMBL/GenBank/DDBJ databases">
        <title>Natural products discovery in diverse microorganisms through a two-stage MS feature dereplication strategy.</title>
        <authorList>
            <person name="Zhang R."/>
        </authorList>
    </citation>
    <scope>NUCLEOTIDE SEQUENCE [LARGE SCALE GENOMIC DNA]</scope>
    <source>
        <strain evidence="3 4">18930</strain>
    </source>
</reference>
<dbReference type="InterPro" id="IPR013096">
    <property type="entry name" value="Cupin_2"/>
</dbReference>
<accession>A0ABZ2PM63</accession>
<evidence type="ECO:0000313" key="3">
    <source>
        <dbReference type="EMBL" id="WXG70109.1"/>
    </source>
</evidence>